<dbReference type="Pfam" id="PF20153">
    <property type="entry name" value="DUF6535"/>
    <property type="match status" value="1"/>
</dbReference>
<feature type="transmembrane region" description="Helical" evidence="1">
    <location>
        <begin position="201"/>
        <end position="226"/>
    </location>
</feature>
<evidence type="ECO:0000256" key="1">
    <source>
        <dbReference type="SAM" id="Phobius"/>
    </source>
</evidence>
<proteinExistence type="predicted"/>
<keyword evidence="1" id="KW-0472">Membrane</keyword>
<feature type="domain" description="DUF6535" evidence="2">
    <location>
        <begin position="70"/>
        <end position="229"/>
    </location>
</feature>
<dbReference type="OrthoDB" id="2753780at2759"/>
<evidence type="ECO:0000313" key="3">
    <source>
        <dbReference type="EMBL" id="TBU21830.1"/>
    </source>
</evidence>
<dbReference type="EMBL" id="ML143573">
    <property type="protein sequence ID" value="TBU21830.1"/>
    <property type="molecule type" value="Genomic_DNA"/>
</dbReference>
<evidence type="ECO:0000259" key="2">
    <source>
        <dbReference type="Pfam" id="PF20153"/>
    </source>
</evidence>
<accession>A0A4Q9M4J7</accession>
<keyword evidence="1" id="KW-1133">Transmembrane helix</keyword>
<gene>
    <name evidence="3" type="ORF">BD311DRAFT_792534</name>
</gene>
<dbReference type="InterPro" id="IPR045338">
    <property type="entry name" value="DUF6535"/>
</dbReference>
<organism evidence="3">
    <name type="scientific">Dichomitus squalens</name>
    <dbReference type="NCBI Taxonomy" id="114155"/>
    <lineage>
        <taxon>Eukaryota</taxon>
        <taxon>Fungi</taxon>
        <taxon>Dikarya</taxon>
        <taxon>Basidiomycota</taxon>
        <taxon>Agaricomycotina</taxon>
        <taxon>Agaricomycetes</taxon>
        <taxon>Polyporales</taxon>
        <taxon>Polyporaceae</taxon>
        <taxon>Dichomitus</taxon>
    </lineage>
</organism>
<reference evidence="3" key="1">
    <citation type="submission" date="2019-01" db="EMBL/GenBank/DDBJ databases">
        <title>Draft genome sequences of three monokaryotic isolates of the white-rot basidiomycete fungus Dichomitus squalens.</title>
        <authorList>
            <consortium name="DOE Joint Genome Institute"/>
            <person name="Lopez S.C."/>
            <person name="Andreopoulos B."/>
            <person name="Pangilinan J."/>
            <person name="Lipzen A."/>
            <person name="Riley R."/>
            <person name="Ahrendt S."/>
            <person name="Ng V."/>
            <person name="Barry K."/>
            <person name="Daum C."/>
            <person name="Grigoriev I.V."/>
            <person name="Hilden K.S."/>
            <person name="Makela M.R."/>
            <person name="de Vries R.P."/>
        </authorList>
    </citation>
    <scope>NUCLEOTIDE SEQUENCE [LARGE SCALE GENOMIC DNA]</scope>
    <source>
        <strain evidence="3">OM18370.1</strain>
    </source>
</reference>
<dbReference type="Proteomes" id="UP000292957">
    <property type="component" value="Unassembled WGS sequence"/>
</dbReference>
<feature type="transmembrane region" description="Helical" evidence="1">
    <location>
        <begin position="232"/>
        <end position="259"/>
    </location>
</feature>
<keyword evidence="1" id="KW-0812">Transmembrane</keyword>
<protein>
    <recommendedName>
        <fullName evidence="2">DUF6535 domain-containing protein</fullName>
    </recommendedName>
</protein>
<dbReference type="AlphaFoldDB" id="A0A4Q9M4J7"/>
<sequence length="624" mass="69342">MAFNVVKLVLQSDMTSRQSSAAVEDTPITGGSQNGIFPQWELPTLKKLQKEFAETYTQAEKGEALSKTAEIVRKYNDEMVKRWNEEIDTLLVYAGLFSAILTAFNVQSYLLLQPPATPVPTLAVLQQTSLQLNSFSVNPPFRAVALNTLWFSALICSLASASFGILIKQWLHEYQAGISGSSLEIARLRQYRLNHLVKWHVAEIVAILPVLLQFSLSLFFAGLLVLLWNLHYIVAIVASVLVAIVILFVVVTTILPVFWHDCCYLSPPTYALFSLHQTIRYVGDLLVHRHLFPPLYRRCRQLQGSRSFASLPNFLQTFLSNARTWFWIRARDPVPLRTWRGHEQDAVHKSSPGLDVDILTGAYSTTMDVYTDNIVSCFEKVSAINKRLYGSPGVRTRSTDFWAGVLVRAPPNMDEISFVLTEDFHAMGGLYRSNMTLQQHRRLLLALTAMLAHSEASPDSDACQRTLLLLQKIFSFNAAALEQVPWEVVQYGASLVGSSCGRPSQWDFGVAAAIGVLARCLFAPVSSWARTDEQEDASMLIHSAGLVLDTLCHSSPALAADAGNYAAVVEETLAIGNLQAWNNPVWMDRIVTVHLRRLMRRLETCRAAGIGSGNGESFDGAAIH</sequence>
<name>A0A4Q9M4J7_9APHY</name>
<feature type="transmembrane region" description="Helical" evidence="1">
    <location>
        <begin position="90"/>
        <end position="112"/>
    </location>
</feature>